<dbReference type="EMBL" id="CVVU01000234">
    <property type="protein sequence ID" value="CRP64912.1"/>
    <property type="molecule type" value="Genomic_DNA"/>
</dbReference>
<reference evidence="3" key="2">
    <citation type="submission" date="2015-06" db="EMBL/GenBank/DDBJ databases">
        <authorList>
            <person name="Radhakrishnan Rajesh"/>
            <person name="Underwood Anthony"/>
            <person name="Al-Shahib Ali"/>
        </authorList>
    </citation>
    <scope>NUCLEOTIDE SEQUENCE [LARGE SCALE GENOMIC DNA]</scope>
    <source>
        <strain evidence="3">P19_London_7_VIM_2_05_10</strain>
    </source>
</reference>
<comment type="caution">
    <text evidence="2">The sequence shown here is derived from an EMBL/GenBank/DDBJ whole genome shotgun (WGS) entry which is preliminary data.</text>
</comment>
<sequence>MSNVEKKGRIPSCVGQASLAGSYYVAECTLCGWVGSSEALTDDCQCTQEFGDRYCLGDTDEIGSDRLLEIVQAMAQRYGESQQDYHRLIEHTNETEKYLDEAAELLGEIVQSGHAYRECTDKGSATGLRVAAVLGYVAQFQPEPHQPDEDARDDNWIMNPCNQGHRDVGAAGGVAQCNQCGEAISATTTREAFERWNAAHPAPPV</sequence>
<name>A0A2K4Y2U6_PSEAI</name>
<dbReference type="RefSeq" id="WP_023111167.1">
    <property type="nucleotide sequence ID" value="NZ_BSAZ01000023.1"/>
</dbReference>
<reference evidence="1" key="1">
    <citation type="submission" date="2015-06" db="EMBL/GenBank/DDBJ databases">
        <authorList>
            <person name="Radhakrishnan R."/>
            <person name="Underwood A."/>
            <person name="Al-Shahib A."/>
        </authorList>
    </citation>
    <scope>NUCLEOTIDE SEQUENCE</scope>
    <source>
        <strain evidence="1">P19_London_7_VIM_2_05_10</strain>
    </source>
</reference>
<evidence type="ECO:0000313" key="4">
    <source>
        <dbReference type="Proteomes" id="UP000253594"/>
    </source>
</evidence>
<gene>
    <name evidence="2" type="ORF">DT376_03925</name>
    <name evidence="1" type="ORF">PAERUG_P19_London_7_VIM_2_05_10_05122</name>
</gene>
<evidence type="ECO:0000313" key="2">
    <source>
        <dbReference type="EMBL" id="RCI76147.1"/>
    </source>
</evidence>
<evidence type="ECO:0000313" key="3">
    <source>
        <dbReference type="Proteomes" id="UP000045039"/>
    </source>
</evidence>
<proteinExistence type="predicted"/>
<protein>
    <submittedName>
        <fullName evidence="2">Uncharacterized protein</fullName>
    </submittedName>
</protein>
<dbReference type="Proteomes" id="UP000253594">
    <property type="component" value="Unassembled WGS sequence"/>
</dbReference>
<dbReference type="AlphaFoldDB" id="A0A2K4Y2U6"/>
<dbReference type="EMBL" id="QORE01000069">
    <property type="protein sequence ID" value="RCI76147.1"/>
    <property type="molecule type" value="Genomic_DNA"/>
</dbReference>
<organism evidence="2 4">
    <name type="scientific">Pseudomonas aeruginosa</name>
    <dbReference type="NCBI Taxonomy" id="287"/>
    <lineage>
        <taxon>Bacteria</taxon>
        <taxon>Pseudomonadati</taxon>
        <taxon>Pseudomonadota</taxon>
        <taxon>Gammaproteobacteria</taxon>
        <taxon>Pseudomonadales</taxon>
        <taxon>Pseudomonadaceae</taxon>
        <taxon>Pseudomonas</taxon>
    </lineage>
</organism>
<dbReference type="Proteomes" id="UP000045039">
    <property type="component" value="Unassembled WGS sequence"/>
</dbReference>
<accession>A0A2K4Y2U6</accession>
<reference evidence="2 4" key="3">
    <citation type="submission" date="2018-07" db="EMBL/GenBank/DDBJ databases">
        <title>Mechanisms of high-level aminoglycoside resistance among Gram-negative pathogens in Brazil.</title>
        <authorList>
            <person name="Ballaben A.S."/>
            <person name="Darini A.L.C."/>
            <person name="Doi Y."/>
        </authorList>
    </citation>
    <scope>NUCLEOTIDE SEQUENCE [LARGE SCALE GENOMIC DNA]</scope>
    <source>
        <strain evidence="2 4">B2-305</strain>
    </source>
</reference>
<evidence type="ECO:0000313" key="1">
    <source>
        <dbReference type="EMBL" id="CRP64912.1"/>
    </source>
</evidence>